<evidence type="ECO:0000313" key="2">
    <source>
        <dbReference type="EMBL" id="TNJ62694.1"/>
    </source>
</evidence>
<gene>
    <name evidence="2" type="ORF">FE784_29045</name>
</gene>
<keyword evidence="3" id="KW-1185">Reference proteome</keyword>
<evidence type="ECO:0000313" key="3">
    <source>
        <dbReference type="Proteomes" id="UP000307943"/>
    </source>
</evidence>
<evidence type="ECO:0000256" key="1">
    <source>
        <dbReference type="SAM" id="Phobius"/>
    </source>
</evidence>
<proteinExistence type="predicted"/>
<dbReference type="RefSeq" id="WP_139605763.1">
    <property type="nucleotide sequence ID" value="NZ_VDCQ01000054.1"/>
</dbReference>
<feature type="transmembrane region" description="Helical" evidence="1">
    <location>
        <begin position="216"/>
        <end position="234"/>
    </location>
</feature>
<dbReference type="Proteomes" id="UP000307943">
    <property type="component" value="Unassembled WGS sequence"/>
</dbReference>
<keyword evidence="1" id="KW-0812">Transmembrane</keyword>
<sequence>MGKAKTIYVELDIRAGMDALWNRTQTPEMHEKWDLRFSEIRYLAKRTPDEPQRFLYATRIGFGLRIEGSGVTRGSIEEASGRRTSVLRFGSDSPLSLIREGGGFWRYIPHEDKVTFMTRYDYTTRFGPLGHLADRLVFRPLIGWATAWSFDRLRLWLESGIPPSVSFGRWLVHVCGAWLLALLWMYQGIVPKLIAPEAGELDLLRAAGWFSGWERGALAVLGLAEAGFGLLIGLRSKDRRVHAWAAAALVVLAIPALLADPDLWASPMSPIVLSGAMLGLHGTVACMSEQLPSAGRCRRRPGKDC</sequence>
<dbReference type="Pfam" id="PF13781">
    <property type="entry name" value="DoxX_3"/>
    <property type="match status" value="1"/>
</dbReference>
<accession>A0A5C4T104</accession>
<dbReference type="SUPFAM" id="SSF55961">
    <property type="entry name" value="Bet v1-like"/>
    <property type="match status" value="1"/>
</dbReference>
<keyword evidence="1" id="KW-1133">Transmembrane helix</keyword>
<dbReference type="EMBL" id="VDCQ01000054">
    <property type="protein sequence ID" value="TNJ62694.1"/>
    <property type="molecule type" value="Genomic_DNA"/>
</dbReference>
<evidence type="ECO:0008006" key="4">
    <source>
        <dbReference type="Google" id="ProtNLM"/>
    </source>
</evidence>
<keyword evidence="1" id="KW-0472">Membrane</keyword>
<dbReference type="AlphaFoldDB" id="A0A5C4T104"/>
<organism evidence="2 3">
    <name type="scientific">Paenibacillus hemerocallicola</name>
    <dbReference type="NCBI Taxonomy" id="1172614"/>
    <lineage>
        <taxon>Bacteria</taxon>
        <taxon>Bacillati</taxon>
        <taxon>Bacillota</taxon>
        <taxon>Bacilli</taxon>
        <taxon>Bacillales</taxon>
        <taxon>Paenibacillaceae</taxon>
        <taxon>Paenibacillus</taxon>
    </lineage>
</organism>
<dbReference type="OrthoDB" id="6199084at2"/>
<protein>
    <recommendedName>
        <fullName evidence="4">DoxX family protein</fullName>
    </recommendedName>
</protein>
<reference evidence="2 3" key="1">
    <citation type="submission" date="2019-05" db="EMBL/GenBank/DDBJ databases">
        <title>We sequenced the genome of Paenibacillus hemerocallicola KCTC 33185 for further insight into its adaptation and study the phylogeny of Paenibacillus.</title>
        <authorList>
            <person name="Narsing Rao M.P."/>
        </authorList>
    </citation>
    <scope>NUCLEOTIDE SEQUENCE [LARGE SCALE GENOMIC DNA]</scope>
    <source>
        <strain evidence="2 3">KCTC 33185</strain>
    </source>
</reference>
<comment type="caution">
    <text evidence="2">The sequence shown here is derived from an EMBL/GenBank/DDBJ whole genome shotgun (WGS) entry which is preliminary data.</text>
</comment>
<feature type="transmembrane region" description="Helical" evidence="1">
    <location>
        <begin position="167"/>
        <end position="186"/>
    </location>
</feature>
<feature type="transmembrane region" description="Helical" evidence="1">
    <location>
        <begin position="241"/>
        <end position="259"/>
    </location>
</feature>
<dbReference type="InterPro" id="IPR025695">
    <property type="entry name" value="DoxX-like"/>
</dbReference>
<name>A0A5C4T104_9BACL</name>
<feature type="transmembrane region" description="Helical" evidence="1">
    <location>
        <begin position="271"/>
        <end position="291"/>
    </location>
</feature>